<dbReference type="InParanoid" id="D7GXR1"/>
<protein>
    <submittedName>
        <fullName evidence="2">Uncharacterized protein</fullName>
    </submittedName>
</protein>
<proteinExistence type="predicted"/>
<dbReference type="HOGENOM" id="CLU_2834472_0_0_1"/>
<dbReference type="AlphaFoldDB" id="D7GXR1"/>
<keyword evidence="3" id="KW-1185">Reference proteome</keyword>
<evidence type="ECO:0000313" key="3">
    <source>
        <dbReference type="Proteomes" id="UP000007266"/>
    </source>
</evidence>
<reference evidence="2 3" key="2">
    <citation type="journal article" date="2010" name="Nucleic Acids Res.">
        <title>BeetleBase in 2010: revisions to provide comprehensive genomic information for Tribolium castaneum.</title>
        <authorList>
            <person name="Kim H.S."/>
            <person name="Murphy T."/>
            <person name="Xia J."/>
            <person name="Caragea D."/>
            <person name="Park Y."/>
            <person name="Beeman R.W."/>
            <person name="Lorenzen M.D."/>
            <person name="Butcher S."/>
            <person name="Manak J.R."/>
            <person name="Brown S.J."/>
        </authorList>
    </citation>
    <scope>NUCLEOTIDE SEQUENCE [LARGE SCALE GENOMIC DNA]</scope>
    <source>
        <strain evidence="2 3">Georgia GA2</strain>
    </source>
</reference>
<reference evidence="2 3" key="1">
    <citation type="journal article" date="2008" name="Nature">
        <title>The genome of the model beetle and pest Tribolium castaneum.</title>
        <authorList>
            <consortium name="Tribolium Genome Sequencing Consortium"/>
            <person name="Richards S."/>
            <person name="Gibbs R.A."/>
            <person name="Weinstock G.M."/>
            <person name="Brown S.J."/>
            <person name="Denell R."/>
            <person name="Beeman R.W."/>
            <person name="Gibbs R."/>
            <person name="Beeman R.W."/>
            <person name="Brown S.J."/>
            <person name="Bucher G."/>
            <person name="Friedrich M."/>
            <person name="Grimmelikhuijzen C.J."/>
            <person name="Klingler M."/>
            <person name="Lorenzen M."/>
            <person name="Richards S."/>
            <person name="Roth S."/>
            <person name="Schroder R."/>
            <person name="Tautz D."/>
            <person name="Zdobnov E.M."/>
            <person name="Muzny D."/>
            <person name="Gibbs R.A."/>
            <person name="Weinstock G.M."/>
            <person name="Attaway T."/>
            <person name="Bell S."/>
            <person name="Buhay C.J."/>
            <person name="Chandrabose M.N."/>
            <person name="Chavez D."/>
            <person name="Clerk-Blankenburg K.P."/>
            <person name="Cree A."/>
            <person name="Dao M."/>
            <person name="Davis C."/>
            <person name="Chacko J."/>
            <person name="Dinh H."/>
            <person name="Dugan-Rocha S."/>
            <person name="Fowler G."/>
            <person name="Garner T.T."/>
            <person name="Garnes J."/>
            <person name="Gnirke A."/>
            <person name="Hawes A."/>
            <person name="Hernandez J."/>
            <person name="Hines S."/>
            <person name="Holder M."/>
            <person name="Hume J."/>
            <person name="Jhangiani S.N."/>
            <person name="Joshi V."/>
            <person name="Khan Z.M."/>
            <person name="Jackson L."/>
            <person name="Kovar C."/>
            <person name="Kowis A."/>
            <person name="Lee S."/>
            <person name="Lewis L.R."/>
            <person name="Margolis J."/>
            <person name="Morgan M."/>
            <person name="Nazareth L.V."/>
            <person name="Nguyen N."/>
            <person name="Okwuonu G."/>
            <person name="Parker D."/>
            <person name="Richards S."/>
            <person name="Ruiz S.J."/>
            <person name="Santibanez J."/>
            <person name="Savard J."/>
            <person name="Scherer S.E."/>
            <person name="Schneider B."/>
            <person name="Sodergren E."/>
            <person name="Tautz D."/>
            <person name="Vattahil S."/>
            <person name="Villasana D."/>
            <person name="White C.S."/>
            <person name="Wright R."/>
            <person name="Park Y."/>
            <person name="Beeman R.W."/>
            <person name="Lord J."/>
            <person name="Oppert B."/>
            <person name="Lorenzen M."/>
            <person name="Brown S."/>
            <person name="Wang L."/>
            <person name="Savard J."/>
            <person name="Tautz D."/>
            <person name="Richards S."/>
            <person name="Weinstock G."/>
            <person name="Gibbs R.A."/>
            <person name="Liu Y."/>
            <person name="Worley K."/>
            <person name="Weinstock G."/>
            <person name="Elsik C.G."/>
            <person name="Reese J.T."/>
            <person name="Elhaik E."/>
            <person name="Landan G."/>
            <person name="Graur D."/>
            <person name="Arensburger P."/>
            <person name="Atkinson P."/>
            <person name="Beeman R.W."/>
            <person name="Beidler J."/>
            <person name="Brown S.J."/>
            <person name="Demuth J.P."/>
            <person name="Drury D.W."/>
            <person name="Du Y.Z."/>
            <person name="Fujiwara H."/>
            <person name="Lorenzen M."/>
            <person name="Maselli V."/>
            <person name="Osanai M."/>
            <person name="Park Y."/>
            <person name="Robertson H.M."/>
            <person name="Tu Z."/>
            <person name="Wang J.J."/>
            <person name="Wang S."/>
            <person name="Richards S."/>
            <person name="Song H."/>
            <person name="Zhang L."/>
            <person name="Sodergren E."/>
            <person name="Werner D."/>
            <person name="Stanke M."/>
            <person name="Morgenstern B."/>
            <person name="Solovyev V."/>
            <person name="Kosarev P."/>
            <person name="Brown G."/>
            <person name="Chen H.C."/>
            <person name="Ermolaeva O."/>
            <person name="Hlavina W."/>
            <person name="Kapustin Y."/>
            <person name="Kiryutin B."/>
            <person name="Kitts P."/>
            <person name="Maglott D."/>
            <person name="Pruitt K."/>
            <person name="Sapojnikov V."/>
            <person name="Souvorov A."/>
            <person name="Mackey A.J."/>
            <person name="Waterhouse R.M."/>
            <person name="Wyder S."/>
            <person name="Zdobnov E.M."/>
            <person name="Zdobnov E.M."/>
            <person name="Wyder S."/>
            <person name="Kriventseva E.V."/>
            <person name="Kadowaki T."/>
            <person name="Bork P."/>
            <person name="Aranda M."/>
            <person name="Bao R."/>
            <person name="Beermann A."/>
            <person name="Berns N."/>
            <person name="Bolognesi R."/>
            <person name="Bonneton F."/>
            <person name="Bopp D."/>
            <person name="Brown S.J."/>
            <person name="Bucher G."/>
            <person name="Butts T."/>
            <person name="Chaumot A."/>
            <person name="Denell R.E."/>
            <person name="Ferrier D.E."/>
            <person name="Friedrich M."/>
            <person name="Gordon C.M."/>
            <person name="Jindra M."/>
            <person name="Klingler M."/>
            <person name="Lan Q."/>
            <person name="Lattorff H.M."/>
            <person name="Laudet V."/>
            <person name="von Levetsow C."/>
            <person name="Liu Z."/>
            <person name="Lutz R."/>
            <person name="Lynch J.A."/>
            <person name="da Fonseca R.N."/>
            <person name="Posnien N."/>
            <person name="Reuter R."/>
            <person name="Roth S."/>
            <person name="Savard J."/>
            <person name="Schinko J.B."/>
            <person name="Schmitt C."/>
            <person name="Schoppmeier M."/>
            <person name="Schroder R."/>
            <person name="Shippy T.D."/>
            <person name="Simonnet F."/>
            <person name="Marques-Souza H."/>
            <person name="Tautz D."/>
            <person name="Tomoyasu Y."/>
            <person name="Trauner J."/>
            <person name="Van der Zee M."/>
            <person name="Vervoort M."/>
            <person name="Wittkopp N."/>
            <person name="Wimmer E.A."/>
            <person name="Yang X."/>
            <person name="Jones A.K."/>
            <person name="Sattelle D.B."/>
            <person name="Ebert P.R."/>
            <person name="Nelson D."/>
            <person name="Scott J.G."/>
            <person name="Beeman R.W."/>
            <person name="Muthukrishnan S."/>
            <person name="Kramer K.J."/>
            <person name="Arakane Y."/>
            <person name="Beeman R.W."/>
            <person name="Zhu Q."/>
            <person name="Hogenkamp D."/>
            <person name="Dixit R."/>
            <person name="Oppert B."/>
            <person name="Jiang H."/>
            <person name="Zou Z."/>
            <person name="Marshall J."/>
            <person name="Elpidina E."/>
            <person name="Vinokurov K."/>
            <person name="Oppert C."/>
            <person name="Zou Z."/>
            <person name="Evans J."/>
            <person name="Lu Z."/>
            <person name="Zhao P."/>
            <person name="Sumathipala N."/>
            <person name="Altincicek B."/>
            <person name="Vilcinskas A."/>
            <person name="Williams M."/>
            <person name="Hultmark D."/>
            <person name="Hetru C."/>
            <person name="Jiang H."/>
            <person name="Grimmelikhuijzen C.J."/>
            <person name="Hauser F."/>
            <person name="Cazzamali G."/>
            <person name="Williamson M."/>
            <person name="Park Y."/>
            <person name="Li B."/>
            <person name="Tanaka Y."/>
            <person name="Predel R."/>
            <person name="Neupert S."/>
            <person name="Schachtner J."/>
            <person name="Verleyen P."/>
            <person name="Raible F."/>
            <person name="Bork P."/>
            <person name="Friedrich M."/>
            <person name="Walden K.K."/>
            <person name="Robertson H.M."/>
            <person name="Angeli S."/>
            <person name="Foret S."/>
            <person name="Bucher G."/>
            <person name="Schuetz S."/>
            <person name="Maleszka R."/>
            <person name="Wimmer E.A."/>
            <person name="Beeman R.W."/>
            <person name="Lorenzen M."/>
            <person name="Tomoyasu Y."/>
            <person name="Miller S.C."/>
            <person name="Grossmann D."/>
            <person name="Bucher G."/>
        </authorList>
    </citation>
    <scope>NUCLEOTIDE SEQUENCE [LARGE SCALE GENOMIC DNA]</scope>
    <source>
        <strain evidence="2 3">Georgia GA2</strain>
    </source>
</reference>
<feature type="compositionally biased region" description="Basic residues" evidence="1">
    <location>
        <begin position="52"/>
        <end position="66"/>
    </location>
</feature>
<feature type="region of interest" description="Disordered" evidence="1">
    <location>
        <begin position="37"/>
        <end position="66"/>
    </location>
</feature>
<evidence type="ECO:0000256" key="1">
    <source>
        <dbReference type="SAM" id="MobiDB-lite"/>
    </source>
</evidence>
<organism evidence="2 3">
    <name type="scientific">Tribolium castaneum</name>
    <name type="common">Red flour beetle</name>
    <dbReference type="NCBI Taxonomy" id="7070"/>
    <lineage>
        <taxon>Eukaryota</taxon>
        <taxon>Metazoa</taxon>
        <taxon>Ecdysozoa</taxon>
        <taxon>Arthropoda</taxon>
        <taxon>Hexapoda</taxon>
        <taxon>Insecta</taxon>
        <taxon>Pterygota</taxon>
        <taxon>Neoptera</taxon>
        <taxon>Endopterygota</taxon>
        <taxon>Coleoptera</taxon>
        <taxon>Polyphaga</taxon>
        <taxon>Cucujiformia</taxon>
        <taxon>Tenebrionidae</taxon>
        <taxon>Tenebrionidae incertae sedis</taxon>
        <taxon>Tribolium</taxon>
    </lineage>
</organism>
<name>D7GXR1_TRICA</name>
<gene>
    <name evidence="2" type="primary">GLEAN_05299</name>
    <name evidence="2" type="ORF">TcasGA2_TC005299</name>
</gene>
<accession>D7GXR1</accession>
<sequence>MVPYVILRRHGPTSYEIAAQDQPSQALGTYHSSQLTPYRGLEKEVPPPVVPIRRRGRPRKHNVQNQ</sequence>
<dbReference type="Proteomes" id="UP000007266">
    <property type="component" value="Unassembled WGS sequence"/>
</dbReference>
<evidence type="ECO:0000313" key="2">
    <source>
        <dbReference type="EMBL" id="EFA13542.1"/>
    </source>
</evidence>
<dbReference type="EMBL" id="KQ972367">
    <property type="protein sequence ID" value="EFA13542.1"/>
    <property type="molecule type" value="Genomic_DNA"/>
</dbReference>
<dbReference type="PhylomeDB" id="D7GXR1"/>